<organism evidence="1 2">
    <name type="scientific">Pseudomonas syringae pv. helianthi</name>
    <dbReference type="NCBI Taxonomy" id="251654"/>
    <lineage>
        <taxon>Bacteria</taxon>
        <taxon>Pseudomonadati</taxon>
        <taxon>Pseudomonadota</taxon>
        <taxon>Gammaproteobacteria</taxon>
        <taxon>Pseudomonadales</taxon>
        <taxon>Pseudomonadaceae</taxon>
        <taxon>Pseudomonas</taxon>
    </lineage>
</organism>
<name>A0A3M6CG99_9PSED</name>
<protein>
    <recommendedName>
        <fullName evidence="3">YD repeat-containing protein</fullName>
    </recommendedName>
</protein>
<dbReference type="Gene3D" id="2.180.10.10">
    <property type="entry name" value="RHS repeat-associated core"/>
    <property type="match status" value="1"/>
</dbReference>
<feature type="non-terminal residue" evidence="1">
    <location>
        <position position="1"/>
    </location>
</feature>
<sequence length="158" mass="18204">YNPHEQVYLVCTQGGHYLLQTLDNIFFYFGEVPDDNKPVPLDRIENALGHFLHFTRTEQGTLTDISATGGVRVHLHYDEVTTRLSSVKRIVDNEAVETLVQYHYDSRGQLSEVFNRNGDSVRRFSYTDGVMTRHSNALGLTCEYRWETIDGQPRVVEH</sequence>
<accession>A0A3M6CG99</accession>
<feature type="non-terminal residue" evidence="1">
    <location>
        <position position="158"/>
    </location>
</feature>
<dbReference type="EMBL" id="RBUT01000182">
    <property type="protein sequence ID" value="RMV42800.1"/>
    <property type="molecule type" value="Genomic_DNA"/>
</dbReference>
<dbReference type="Proteomes" id="UP000279173">
    <property type="component" value="Unassembled WGS sequence"/>
</dbReference>
<evidence type="ECO:0000313" key="1">
    <source>
        <dbReference type="EMBL" id="RMV42800.1"/>
    </source>
</evidence>
<gene>
    <name evidence="1" type="ORF">ALP10_04664</name>
</gene>
<evidence type="ECO:0000313" key="2">
    <source>
        <dbReference type="Proteomes" id="UP000279173"/>
    </source>
</evidence>
<reference evidence="1 2" key="1">
    <citation type="submission" date="2018-08" db="EMBL/GenBank/DDBJ databases">
        <title>Recombination of ecologically and evolutionarily significant loci maintains genetic cohesion in the Pseudomonas syringae species complex.</title>
        <authorList>
            <person name="Dillon M."/>
            <person name="Thakur S."/>
            <person name="Almeida R.N.D."/>
            <person name="Weir B.S."/>
            <person name="Guttman D.S."/>
        </authorList>
    </citation>
    <scope>NUCLEOTIDE SEQUENCE [LARGE SCALE GENOMIC DNA]</scope>
    <source>
        <strain evidence="1 2">ICMP 3263</strain>
    </source>
</reference>
<proteinExistence type="predicted"/>
<evidence type="ECO:0008006" key="3">
    <source>
        <dbReference type="Google" id="ProtNLM"/>
    </source>
</evidence>
<dbReference type="AlphaFoldDB" id="A0A3M6CG99"/>
<comment type="caution">
    <text evidence="1">The sequence shown here is derived from an EMBL/GenBank/DDBJ whole genome shotgun (WGS) entry which is preliminary data.</text>
</comment>